<dbReference type="AlphaFoldDB" id="A0A087URJ4"/>
<gene>
    <name evidence="1" type="ORF">X975_16973</name>
</gene>
<proteinExistence type="predicted"/>
<accession>A0A087URJ4</accession>
<sequence length="83" mass="10113">MMQVNCICSYYLTLQYLLHLPLLYQVRHHFLSAHSVVEMKQLKYIFFFFLIVKNHHHLPLLFQVKLSNTKLLSVEKIYKNIYK</sequence>
<evidence type="ECO:0000313" key="1">
    <source>
        <dbReference type="EMBL" id="KFM79983.1"/>
    </source>
</evidence>
<keyword evidence="2" id="KW-1185">Reference proteome</keyword>
<dbReference type="EMBL" id="KK121211">
    <property type="protein sequence ID" value="KFM79983.1"/>
    <property type="molecule type" value="Genomic_DNA"/>
</dbReference>
<feature type="non-terminal residue" evidence="1">
    <location>
        <position position="83"/>
    </location>
</feature>
<organism evidence="1 2">
    <name type="scientific">Stegodyphus mimosarum</name>
    <name type="common">African social velvet spider</name>
    <dbReference type="NCBI Taxonomy" id="407821"/>
    <lineage>
        <taxon>Eukaryota</taxon>
        <taxon>Metazoa</taxon>
        <taxon>Ecdysozoa</taxon>
        <taxon>Arthropoda</taxon>
        <taxon>Chelicerata</taxon>
        <taxon>Arachnida</taxon>
        <taxon>Araneae</taxon>
        <taxon>Araneomorphae</taxon>
        <taxon>Entelegynae</taxon>
        <taxon>Eresoidea</taxon>
        <taxon>Eresidae</taxon>
        <taxon>Stegodyphus</taxon>
    </lineage>
</organism>
<evidence type="ECO:0000313" key="2">
    <source>
        <dbReference type="Proteomes" id="UP000054359"/>
    </source>
</evidence>
<name>A0A087URJ4_STEMI</name>
<protein>
    <submittedName>
        <fullName evidence="1">Uncharacterized protein</fullName>
    </submittedName>
</protein>
<reference evidence="1 2" key="1">
    <citation type="submission" date="2013-11" db="EMBL/GenBank/DDBJ databases">
        <title>Genome sequencing of Stegodyphus mimosarum.</title>
        <authorList>
            <person name="Bechsgaard J."/>
        </authorList>
    </citation>
    <scope>NUCLEOTIDE SEQUENCE [LARGE SCALE GENOMIC DNA]</scope>
</reference>
<dbReference type="Proteomes" id="UP000054359">
    <property type="component" value="Unassembled WGS sequence"/>
</dbReference>